<dbReference type="PROSITE" id="PS50026">
    <property type="entry name" value="EGF_3"/>
    <property type="match status" value="10"/>
</dbReference>
<feature type="disulfide bond" evidence="6">
    <location>
        <begin position="533"/>
        <end position="542"/>
    </location>
</feature>
<organism evidence="11 12">
    <name type="scientific">Oopsacas minuta</name>
    <dbReference type="NCBI Taxonomy" id="111878"/>
    <lineage>
        <taxon>Eukaryota</taxon>
        <taxon>Metazoa</taxon>
        <taxon>Porifera</taxon>
        <taxon>Hexactinellida</taxon>
        <taxon>Hexasterophora</taxon>
        <taxon>Lyssacinosida</taxon>
        <taxon>Leucopsacidae</taxon>
        <taxon>Oopsacas</taxon>
    </lineage>
</organism>
<dbReference type="CDD" id="cd00054">
    <property type="entry name" value="EGF_CA"/>
    <property type="match status" value="6"/>
</dbReference>
<evidence type="ECO:0000259" key="10">
    <source>
        <dbReference type="PROSITE" id="PS50026"/>
    </source>
</evidence>
<evidence type="ECO:0000256" key="3">
    <source>
        <dbReference type="ARBA" id="ARBA00022737"/>
    </source>
</evidence>
<keyword evidence="4 6" id="KW-1015">Disulfide bond</keyword>
<feature type="domain" description="EGF-like" evidence="10">
    <location>
        <begin position="392"/>
        <end position="431"/>
    </location>
</feature>
<feature type="signal peptide" evidence="9">
    <location>
        <begin position="1"/>
        <end position="22"/>
    </location>
</feature>
<feature type="region of interest" description="Disordered" evidence="7">
    <location>
        <begin position="845"/>
        <end position="874"/>
    </location>
</feature>
<dbReference type="Pfam" id="PF00008">
    <property type="entry name" value="EGF"/>
    <property type="match status" value="6"/>
</dbReference>
<feature type="disulfide bond" evidence="6">
    <location>
        <begin position="608"/>
        <end position="617"/>
    </location>
</feature>
<feature type="disulfide bond" evidence="6">
    <location>
        <begin position="380"/>
        <end position="389"/>
    </location>
</feature>
<dbReference type="InterPro" id="IPR001881">
    <property type="entry name" value="EGF-like_Ca-bd_dom"/>
</dbReference>
<feature type="disulfide bond" evidence="6">
    <location>
        <begin position="497"/>
        <end position="506"/>
    </location>
</feature>
<comment type="caution">
    <text evidence="11">The sequence shown here is derived from an EMBL/GenBank/DDBJ whole genome shotgun (WGS) entry which is preliminary data.</text>
</comment>
<dbReference type="PROSITE" id="PS01186">
    <property type="entry name" value="EGF_2"/>
    <property type="match status" value="8"/>
</dbReference>
<reference evidence="11 12" key="1">
    <citation type="journal article" date="2023" name="BMC Biol.">
        <title>The compact genome of the sponge Oopsacas minuta (Hexactinellida) is lacking key metazoan core genes.</title>
        <authorList>
            <person name="Santini S."/>
            <person name="Schenkelaars Q."/>
            <person name="Jourda C."/>
            <person name="Duchesne M."/>
            <person name="Belahbib H."/>
            <person name="Rocher C."/>
            <person name="Selva M."/>
            <person name="Riesgo A."/>
            <person name="Vervoort M."/>
            <person name="Leys S.P."/>
            <person name="Kodjabachian L."/>
            <person name="Le Bivic A."/>
            <person name="Borchiellini C."/>
            <person name="Claverie J.M."/>
            <person name="Renard E."/>
        </authorList>
    </citation>
    <scope>NUCLEOTIDE SEQUENCE [LARGE SCALE GENOMIC DNA]</scope>
    <source>
        <strain evidence="11">SPO-2</strain>
    </source>
</reference>
<feature type="disulfide bond" evidence="6">
    <location>
        <begin position="549"/>
        <end position="559"/>
    </location>
</feature>
<feature type="domain" description="EGF-like" evidence="10">
    <location>
        <begin position="545"/>
        <end position="580"/>
    </location>
</feature>
<feature type="compositionally biased region" description="Polar residues" evidence="7">
    <location>
        <begin position="851"/>
        <end position="865"/>
    </location>
</feature>
<dbReference type="SUPFAM" id="SSF57184">
    <property type="entry name" value="Growth factor receptor domain"/>
    <property type="match status" value="2"/>
</dbReference>
<sequence>MKISFIIPALLFELLLCTTVIGHTDSCPGYLNASLVREVISLTIFIPEGDLSSYTPSTIYYNCFGNSRELGKYSSLSATLDFELDGELQYTREDFTCVDNQWKPNGLATEYFNPSNTPSQSRSASFFKEDCALCDKTESTDGNHCTNCSEVCKNTLSNYPVCFGTGSDKCCNLLLDDYCVNICPYRYTVSSQDPSLCVCADFWTGGKCETCSLSCVNGGTLNGDCSGCMCTPGFTGVMCETEIDYCTPLPCFNNGTCSYDRYGYNCSCTPGFTDTQCSTKIDFCYPFPCLNFAVCENSRYGFTCQCQDGTSGSLCEDINYCFSNPCKHNGICSDYSDRYECQCPLGYLGMNCGIIDHCYLSVCENFATCVNYPDRYECNCTEGFFGELCQYEVTSCNPNPCLNHGLCSEDTNGGDRFVCNCQNAFTGKICEEEIDHCENVTCHNNGTCSNEFYGFLCKCIVGFAGRNCKDEINYCVSDPCENGGKCSYDRYGYYCSCTAGFYGINCSELICEPSPCKNNGTCYSTALGYNCSCQLGYTGVNCEIEIEYCKYSPCKRGKCIDTVGGYYCICDIGYMGENCSQLIEECSEGVCLNGGICTELNRNFSCECRDPFTGRQCELINPENICNHLSCENGASCNYSLLQTADQSQLKQLLDGQQASVNACECEGYWEGTFCDKCGICDKPNSDCSKCDCRGLWSGPDCTDCSGHETSQGECVESPNNPSDTTNIVPILIPSLLGLGGIGSIPFIACISFKCKKSCKRRRRPKINVHVIHRDPESNGISKLKKNDKIKLKDQVSQQLCTLTNECEFSPTRSIVSEFTSSEKSKYSDLPEYLASGVYDRLPPISDSHRSSNPVSVRFGSQSSGGLKVKLRSPLTSVPDESELRLIASSELSEESIKRGYTNQSESSLTEQAI</sequence>
<feature type="disulfide bond" evidence="6">
    <location>
        <begin position="306"/>
        <end position="315"/>
    </location>
</feature>
<feature type="disulfide bond" evidence="6">
    <location>
        <begin position="268"/>
        <end position="277"/>
    </location>
</feature>
<feature type="domain" description="EGF-like" evidence="10">
    <location>
        <begin position="242"/>
        <end position="278"/>
    </location>
</feature>
<dbReference type="SMART" id="SM00181">
    <property type="entry name" value="EGF"/>
    <property type="match status" value="12"/>
</dbReference>
<dbReference type="AlphaFoldDB" id="A0AAV7KET6"/>
<dbReference type="Gene3D" id="2.10.25.10">
    <property type="entry name" value="Laminin"/>
    <property type="match status" value="10"/>
</dbReference>
<evidence type="ECO:0000256" key="9">
    <source>
        <dbReference type="SAM" id="SignalP"/>
    </source>
</evidence>
<feature type="disulfide bond" evidence="6">
    <location>
        <begin position="459"/>
        <end position="468"/>
    </location>
</feature>
<gene>
    <name evidence="11" type="ORF">LOD99_10662</name>
</gene>
<evidence type="ECO:0000256" key="6">
    <source>
        <dbReference type="PROSITE-ProRule" id="PRU00076"/>
    </source>
</evidence>
<feature type="domain" description="EGF-like" evidence="10">
    <location>
        <begin position="317"/>
        <end position="353"/>
    </location>
</feature>
<evidence type="ECO:0000313" key="12">
    <source>
        <dbReference type="Proteomes" id="UP001165289"/>
    </source>
</evidence>
<feature type="domain" description="EGF-like" evidence="10">
    <location>
        <begin position="508"/>
        <end position="543"/>
    </location>
</feature>
<dbReference type="InterPro" id="IPR000742">
    <property type="entry name" value="EGF"/>
</dbReference>
<feature type="disulfide bond" evidence="6">
    <location>
        <begin position="343"/>
        <end position="352"/>
    </location>
</feature>
<keyword evidence="5" id="KW-0325">Glycoprotein</keyword>
<feature type="disulfide bond" evidence="6">
    <location>
        <begin position="570"/>
        <end position="579"/>
    </location>
</feature>
<dbReference type="EMBL" id="JAKMXF010000050">
    <property type="protein sequence ID" value="KAI6659773.1"/>
    <property type="molecule type" value="Genomic_DNA"/>
</dbReference>
<dbReference type="PROSITE" id="PS00022">
    <property type="entry name" value="EGF_1"/>
    <property type="match status" value="9"/>
</dbReference>
<name>A0AAV7KET6_9METZ</name>
<keyword evidence="1 6" id="KW-0245">EGF-like domain</keyword>
<dbReference type="SUPFAM" id="SSF57196">
    <property type="entry name" value="EGF/Laminin"/>
    <property type="match status" value="5"/>
</dbReference>
<protein>
    <recommendedName>
        <fullName evidence="10">EGF-like domain-containing protein</fullName>
    </recommendedName>
</protein>
<dbReference type="Proteomes" id="UP001165289">
    <property type="component" value="Unassembled WGS sequence"/>
</dbReference>
<feature type="domain" description="EGF-like" evidence="10">
    <location>
        <begin position="280"/>
        <end position="316"/>
    </location>
</feature>
<dbReference type="PANTHER" id="PTHR12916">
    <property type="entry name" value="CYTOCHROME C OXIDASE POLYPEPTIDE VIC-2"/>
    <property type="match status" value="1"/>
</dbReference>
<evidence type="ECO:0000256" key="8">
    <source>
        <dbReference type="SAM" id="Phobius"/>
    </source>
</evidence>
<dbReference type="FunFam" id="2.10.25.10:FF:000122">
    <property type="entry name" value="Protein crumbs homolog 2"/>
    <property type="match status" value="1"/>
</dbReference>
<dbReference type="PANTHER" id="PTHR12916:SF4">
    <property type="entry name" value="UNINFLATABLE, ISOFORM C"/>
    <property type="match status" value="1"/>
</dbReference>
<feature type="domain" description="EGF-like" evidence="10">
    <location>
        <begin position="471"/>
        <end position="507"/>
    </location>
</feature>
<evidence type="ECO:0000313" key="11">
    <source>
        <dbReference type="EMBL" id="KAI6659773.1"/>
    </source>
</evidence>
<feature type="compositionally biased region" description="Polar residues" evidence="7">
    <location>
        <begin position="901"/>
        <end position="914"/>
    </location>
</feature>
<feature type="disulfide bond" evidence="6">
    <location>
        <begin position="421"/>
        <end position="430"/>
    </location>
</feature>
<dbReference type="Pfam" id="PF12661">
    <property type="entry name" value="hEGF"/>
    <property type="match status" value="2"/>
</dbReference>
<feature type="chain" id="PRO_5043709208" description="EGF-like domain-containing protein" evidence="9">
    <location>
        <begin position="23"/>
        <end position="914"/>
    </location>
</feature>
<comment type="caution">
    <text evidence="6">Lacks conserved residue(s) required for the propagation of feature annotation.</text>
</comment>
<evidence type="ECO:0000256" key="2">
    <source>
        <dbReference type="ARBA" id="ARBA00022729"/>
    </source>
</evidence>
<dbReference type="InterPro" id="IPR013032">
    <property type="entry name" value="EGF-like_CS"/>
</dbReference>
<keyword evidence="12" id="KW-1185">Reference proteome</keyword>
<dbReference type="GO" id="GO:0005509">
    <property type="term" value="F:calcium ion binding"/>
    <property type="evidence" value="ECO:0007669"/>
    <property type="project" value="InterPro"/>
</dbReference>
<dbReference type="PROSITE" id="PS00010">
    <property type="entry name" value="ASX_HYDROXYL"/>
    <property type="match status" value="5"/>
</dbReference>
<feature type="domain" description="EGF-like" evidence="10">
    <location>
        <begin position="582"/>
        <end position="618"/>
    </location>
</feature>
<dbReference type="InterPro" id="IPR009030">
    <property type="entry name" value="Growth_fac_rcpt_cys_sf"/>
</dbReference>
<feature type="domain" description="EGF-like" evidence="10">
    <location>
        <begin position="354"/>
        <end position="390"/>
    </location>
</feature>
<evidence type="ECO:0000256" key="7">
    <source>
        <dbReference type="SAM" id="MobiDB-lite"/>
    </source>
</evidence>
<accession>A0AAV7KET6</accession>
<evidence type="ECO:0000256" key="4">
    <source>
        <dbReference type="ARBA" id="ARBA00023157"/>
    </source>
</evidence>
<keyword evidence="8" id="KW-1133">Transmembrane helix</keyword>
<dbReference type="FunFam" id="2.10.25.10:FF:000066">
    <property type="entry name" value="FAT atypical cadherin 4"/>
    <property type="match status" value="1"/>
</dbReference>
<feature type="region of interest" description="Disordered" evidence="7">
    <location>
        <begin position="895"/>
        <end position="914"/>
    </location>
</feature>
<keyword evidence="8" id="KW-0472">Membrane</keyword>
<evidence type="ECO:0000256" key="1">
    <source>
        <dbReference type="ARBA" id="ARBA00022536"/>
    </source>
</evidence>
<dbReference type="InterPro" id="IPR000152">
    <property type="entry name" value="EGF-type_Asp/Asn_hydroxyl_site"/>
</dbReference>
<keyword evidence="3" id="KW-0677">Repeat</keyword>
<evidence type="ECO:0000256" key="5">
    <source>
        <dbReference type="ARBA" id="ARBA00023180"/>
    </source>
</evidence>
<feature type="domain" description="EGF-like" evidence="10">
    <location>
        <begin position="433"/>
        <end position="469"/>
    </location>
</feature>
<proteinExistence type="predicted"/>
<keyword evidence="2 9" id="KW-0732">Signal</keyword>
<feature type="transmembrane region" description="Helical" evidence="8">
    <location>
        <begin position="731"/>
        <end position="753"/>
    </location>
</feature>
<dbReference type="SMART" id="SM00179">
    <property type="entry name" value="EGF_CA"/>
    <property type="match status" value="9"/>
</dbReference>
<keyword evidence="8" id="KW-0812">Transmembrane</keyword>